<dbReference type="GO" id="GO:0005524">
    <property type="term" value="F:ATP binding"/>
    <property type="evidence" value="ECO:0007669"/>
    <property type="project" value="UniProtKB-KW"/>
</dbReference>
<feature type="region of interest" description="Disordered" evidence="7">
    <location>
        <begin position="441"/>
        <end position="493"/>
    </location>
</feature>
<feature type="region of interest" description="Disordered" evidence="7">
    <location>
        <begin position="630"/>
        <end position="655"/>
    </location>
</feature>
<evidence type="ECO:0000256" key="6">
    <source>
        <dbReference type="RuleBase" id="RU003322"/>
    </source>
</evidence>
<dbReference type="InterPro" id="IPR013126">
    <property type="entry name" value="Hsp_70_fam"/>
</dbReference>
<dbReference type="AlphaFoldDB" id="A0A0S4QKK1"/>
<keyword evidence="2 6" id="KW-0547">Nucleotide-binding</keyword>
<keyword evidence="10" id="KW-1185">Reference proteome</keyword>
<evidence type="ECO:0000256" key="5">
    <source>
        <dbReference type="ARBA" id="ARBA00023186"/>
    </source>
</evidence>
<keyword evidence="8" id="KW-1133">Transmembrane helix</keyword>
<dbReference type="RefSeq" id="WP_114476379.1">
    <property type="nucleotide sequence ID" value="NZ_FAOZ01000006.1"/>
</dbReference>
<dbReference type="Gene3D" id="3.30.420.40">
    <property type="match status" value="3"/>
</dbReference>
<dbReference type="GO" id="GO:0140662">
    <property type="term" value="F:ATP-dependent protein folding chaperone"/>
    <property type="evidence" value="ECO:0007669"/>
    <property type="project" value="InterPro"/>
</dbReference>
<reference evidence="10" key="1">
    <citation type="submission" date="2015-11" db="EMBL/GenBank/DDBJ databases">
        <authorList>
            <person name="Varghese N."/>
        </authorList>
    </citation>
    <scope>NUCLEOTIDE SEQUENCE [LARGE SCALE GENOMIC DNA]</scope>
    <source>
        <strain evidence="10">DSM 45899</strain>
    </source>
</reference>
<evidence type="ECO:0000256" key="1">
    <source>
        <dbReference type="ARBA" id="ARBA00007381"/>
    </source>
</evidence>
<dbReference type="FunFam" id="3.30.420.40:FF:000028">
    <property type="entry name" value="heat shock 70 kDa protein-like"/>
    <property type="match status" value="1"/>
</dbReference>
<organism evidence="9 10">
    <name type="scientific">Parafrankia irregularis</name>
    <dbReference type="NCBI Taxonomy" id="795642"/>
    <lineage>
        <taxon>Bacteria</taxon>
        <taxon>Bacillati</taxon>
        <taxon>Actinomycetota</taxon>
        <taxon>Actinomycetes</taxon>
        <taxon>Frankiales</taxon>
        <taxon>Frankiaceae</taxon>
        <taxon>Parafrankia</taxon>
    </lineage>
</organism>
<evidence type="ECO:0000256" key="7">
    <source>
        <dbReference type="SAM" id="MobiDB-lite"/>
    </source>
</evidence>
<feature type="compositionally biased region" description="Low complexity" evidence="7">
    <location>
        <begin position="466"/>
        <end position="493"/>
    </location>
</feature>
<evidence type="ECO:0000256" key="3">
    <source>
        <dbReference type="ARBA" id="ARBA00022840"/>
    </source>
</evidence>
<name>A0A0S4QKK1_9ACTN</name>
<dbReference type="Pfam" id="PF00012">
    <property type="entry name" value="HSP70"/>
    <property type="match status" value="3"/>
</dbReference>
<dbReference type="Proteomes" id="UP000198802">
    <property type="component" value="Unassembled WGS sequence"/>
</dbReference>
<keyword evidence="4" id="KW-0346">Stress response</keyword>
<dbReference type="EMBL" id="FAOZ01000006">
    <property type="protein sequence ID" value="CUU56055.1"/>
    <property type="molecule type" value="Genomic_DNA"/>
</dbReference>
<evidence type="ECO:0000256" key="2">
    <source>
        <dbReference type="ARBA" id="ARBA00022741"/>
    </source>
</evidence>
<dbReference type="InterPro" id="IPR018181">
    <property type="entry name" value="Heat_shock_70_CS"/>
</dbReference>
<feature type="region of interest" description="Disordered" evidence="7">
    <location>
        <begin position="519"/>
        <end position="578"/>
    </location>
</feature>
<dbReference type="SUPFAM" id="SSF53067">
    <property type="entry name" value="Actin-like ATPase domain"/>
    <property type="match status" value="2"/>
</dbReference>
<accession>A0A0S4QKK1</accession>
<evidence type="ECO:0000313" key="9">
    <source>
        <dbReference type="EMBL" id="CUU56055.1"/>
    </source>
</evidence>
<evidence type="ECO:0000313" key="10">
    <source>
        <dbReference type="Proteomes" id="UP000198802"/>
    </source>
</evidence>
<comment type="similarity">
    <text evidence="1 6">Belongs to the heat shock protein 70 family.</text>
</comment>
<keyword evidence="8" id="KW-0812">Transmembrane</keyword>
<dbReference type="InterPro" id="IPR043129">
    <property type="entry name" value="ATPase_NBD"/>
</dbReference>
<proteinExistence type="inferred from homology"/>
<evidence type="ECO:0000256" key="8">
    <source>
        <dbReference type="SAM" id="Phobius"/>
    </source>
</evidence>
<keyword evidence="3 6" id="KW-0067">ATP-binding</keyword>
<keyword evidence="8" id="KW-0472">Membrane</keyword>
<feature type="transmembrane region" description="Helical" evidence="8">
    <location>
        <begin position="591"/>
        <end position="610"/>
    </location>
</feature>
<dbReference type="Gene3D" id="3.90.640.10">
    <property type="entry name" value="Actin, Chain A, domain 4"/>
    <property type="match status" value="1"/>
</dbReference>
<sequence length="655" mass="64721">MDYGLGVDLGTTSTAAAIGRPGRIEMVGLGGRDLLTPSVAFAASDSSLLTGDAADRQARRDPGRAAWEFKRRLGDPTPLLLGGAPFSPVRLLAAVLADTVAAATARIGHPPARIVLSRPAVWGQYRLEQFDEVPRLAGLDAVRMVTEPEAVAIYYALGEDNVAAAADALVGADALAGAGAGAGGAAVGGLAGTAGAGYAAGPAGAGRQQLADGSVIAVYDLGGGTFDSAVLHYEDGRARVLGTPEGVEWLGGADFDEAVFQYVDRALDGAVSALGPVAGSLGDIAASGPLGGSASTAADPVAREDAAALARLRSDCILAKEALSFDAEAVIPVFLRTVRRDVEITRAQFEELIRPALSSTVEALHRALRSADVEPADLTAVLLSGGSSRIPLVARMVEESLGRPVIVDAHPQRTVALGAALLAAGPAPAPEMAPRPTISVRARTTAVSSPPTDAPRPARPTDGREAPAPAGSGSSPSRENPRPSATAGAQASAAAPAVAEPALGGAAASKPAAAGQAGVSAAVPGNAGDPGKGEASPDPADPGDPGDPGDPAEPAEPGDPGEPGDAAAGAGPAAGGNSGMPAAAQPLGRRLVLAVVGLLLAVVAGAVYGYTHRDTASSLPAPVVETPGAGVPQARALPPTASRTSSGLSLLPSRI</sequence>
<protein>
    <submittedName>
        <fullName evidence="9">Hsp70 protein</fullName>
    </submittedName>
</protein>
<keyword evidence="5" id="KW-0143">Chaperone</keyword>
<dbReference type="PROSITE" id="PS01036">
    <property type="entry name" value="HSP70_3"/>
    <property type="match status" value="1"/>
</dbReference>
<dbReference type="PANTHER" id="PTHR19375">
    <property type="entry name" value="HEAT SHOCK PROTEIN 70KDA"/>
    <property type="match status" value="1"/>
</dbReference>
<evidence type="ECO:0000256" key="4">
    <source>
        <dbReference type="ARBA" id="ARBA00023016"/>
    </source>
</evidence>
<gene>
    <name evidence="9" type="ORF">Ga0074812_106310</name>
</gene>
<dbReference type="PRINTS" id="PR00301">
    <property type="entry name" value="HEATSHOCK70"/>
</dbReference>